<comment type="caution">
    <text evidence="2">The sequence shown here is derived from an EMBL/GenBank/DDBJ whole genome shotgun (WGS) entry which is preliminary data.</text>
</comment>
<dbReference type="EMBL" id="LFVP01000002">
    <property type="protein sequence ID" value="KSA81203.1"/>
    <property type="molecule type" value="Genomic_DNA"/>
</dbReference>
<dbReference type="Proteomes" id="UP000032274">
    <property type="component" value="Unassembled WGS sequence"/>
</dbReference>
<name>A0A269LMU4_STAAU</name>
<dbReference type="Proteomes" id="UP000052129">
    <property type="component" value="Unassembled WGS sequence"/>
</dbReference>
<evidence type="ECO:0000313" key="4">
    <source>
        <dbReference type="EMBL" id="KSA81203.1"/>
    </source>
</evidence>
<sequence length="52" mass="6310">MFNFICFHTHLPSSVEISTYLNQFYTLYTFLKSKEIDTVKCHNLIYCCFNYK</sequence>
<accession>A0A1E8WTW6</accession>
<proteinExistence type="predicted"/>
<protein>
    <submittedName>
        <fullName evidence="2">Uncharacterized protein</fullName>
    </submittedName>
</protein>
<reference evidence="4" key="3">
    <citation type="submission" date="2015-06" db="EMBL/GenBank/DDBJ databases">
        <authorList>
            <person name="Diene S.M."/>
            <person name="Von Dach E."/>
            <person name="Fankhauser C."/>
            <person name="Schrenzel J."/>
            <person name="Harbarth S."/>
            <person name="Francois P."/>
        </authorList>
    </citation>
    <scope>NUCLEOTIDE SEQUENCE</scope>
    <source>
        <strain evidence="4">MRSA_S26</strain>
    </source>
</reference>
<organism evidence="2">
    <name type="scientific">Staphylococcus aureus</name>
    <dbReference type="NCBI Taxonomy" id="1280"/>
    <lineage>
        <taxon>Bacteria</taxon>
        <taxon>Bacillati</taxon>
        <taxon>Bacillota</taxon>
        <taxon>Bacilli</taxon>
        <taxon>Bacillales</taxon>
        <taxon>Staphylococcaceae</taxon>
        <taxon>Staphylococcus</taxon>
    </lineage>
</organism>
<dbReference type="KEGG" id="sams:NI36_03625"/>
<accession>A0A269LMU4</accession>
<reference evidence="1 6" key="2">
    <citation type="submission" date="2015-01" db="EMBL/GenBank/DDBJ databases">
        <title>Characterization of Swiss Staphylococcus aureus strains involved in food poisoning.</title>
        <authorList>
            <person name="Crovadore J."/>
            <person name="Chablais R."/>
            <person name="Tonacini J."/>
            <person name="Schnyder B."/>
            <person name="Lefort F."/>
        </authorList>
    </citation>
    <scope>NUCLEOTIDE SEQUENCE [LARGE SCALE GENOMIC DNA]</scope>
    <source>
        <strain evidence="1 6">SA-120</strain>
    </source>
</reference>
<dbReference type="EMBL" id="LALQ01000025">
    <property type="protein sequence ID" value="KMR57244.1"/>
    <property type="molecule type" value="Genomic_DNA"/>
</dbReference>
<evidence type="ECO:0000313" key="7">
    <source>
        <dbReference type="Proteomes" id="UP000197894"/>
    </source>
</evidence>
<accession>A0A0D1H3S4</accession>
<evidence type="ECO:0000313" key="5">
    <source>
        <dbReference type="EMBL" id="OWT17446.1"/>
    </source>
</evidence>
<evidence type="ECO:0000313" key="3">
    <source>
        <dbReference type="EMBL" id="KMR57244.1"/>
    </source>
</evidence>
<dbReference type="EMBL" id="LALJ01000006">
    <property type="protein sequence ID" value="KMR37258.1"/>
    <property type="molecule type" value="Genomic_DNA"/>
</dbReference>
<dbReference type="EMBL" id="JXIG01000628">
    <property type="protein sequence ID" value="KIT96285.1"/>
    <property type="molecule type" value="Genomic_DNA"/>
</dbReference>
<reference evidence="4" key="4">
    <citation type="journal article" date="2016" name="J. Infect. Dis.">
        <title>Comparative Genomics of Community-Associated Methicillin-Resistant Staphylococcus aureus Shows the Emergence of Clone ST8-USA300 in Geneva, Switzerland.</title>
        <authorList>
            <person name="Von Dach E."/>
            <person name="Diene S.M."/>
            <person name="Fankhauser C."/>
            <person name="Schrenzel J."/>
            <person name="Harbarth S."/>
            <person name="Francois P."/>
        </authorList>
    </citation>
    <scope>NUCLEOTIDE SEQUENCE</scope>
    <source>
        <strain evidence="4">MRSA_S26</strain>
    </source>
</reference>
<reference evidence="2" key="1">
    <citation type="journal article" date="2015" name="J. Infect. Dis.">
        <title>Parallel Epidemics of Community-Associated Methicillin-Resistant Staphylococcus aureus USA300 Infection in North and South America.</title>
        <authorList>
            <person name="Planet P.J."/>
            <person name="Diaz L."/>
            <person name="Kolokotronis S.O."/>
            <person name="Narechania A."/>
            <person name="Reyes J."/>
            <person name="Xing G."/>
            <person name="Rincon S."/>
            <person name="Smith H."/>
            <person name="Panesso D."/>
            <person name="Ryan C."/>
            <person name="Smith D.P."/>
            <person name="Guzman M."/>
            <person name="Zurita J."/>
            <person name="Sebra R."/>
            <person name="Deikus G."/>
            <person name="Nolan R.L."/>
            <person name="Tenover F.C."/>
            <person name="Weinstock G.M."/>
            <person name="Robinson D.A."/>
            <person name="Arias C.A."/>
        </authorList>
    </citation>
    <scope>NUCLEOTIDE SEQUENCE</scope>
    <source>
        <strain evidence="2">CA15</strain>
        <strain evidence="3">M121</strain>
    </source>
</reference>
<dbReference type="Proteomes" id="UP000197894">
    <property type="component" value="Unassembled WGS sequence"/>
</dbReference>
<dbReference type="AlphaFoldDB" id="A0A269LMU4"/>
<dbReference type="EMBL" id="LNJK01000002">
    <property type="protein sequence ID" value="OWT17446.1"/>
    <property type="molecule type" value="Genomic_DNA"/>
</dbReference>
<evidence type="ECO:0000313" key="6">
    <source>
        <dbReference type="Proteomes" id="UP000032274"/>
    </source>
</evidence>
<evidence type="ECO:0000313" key="1">
    <source>
        <dbReference type="EMBL" id="KIT96285.1"/>
    </source>
</evidence>
<reference evidence="5 7" key="5">
    <citation type="journal article" date="2017" name="BMC Genomics">
        <title>Prophages and adaptation of Staphylococcus aureus ST398 to the human clinic.</title>
        <authorList>
            <consortium name="Regional Infection Control Group of the Centre Region"/>
            <person name="Diene S.M."/>
            <person name="Corvaglia A.R."/>
            <person name="Francois P."/>
            <person name="van der Mee-Marquet N."/>
        </authorList>
    </citation>
    <scope>NUCLEOTIDE SEQUENCE [LARGE SCALE GENOMIC DNA]</scope>
    <source>
        <strain evidence="5 7">SA13-246</strain>
    </source>
</reference>
<evidence type="ECO:0000313" key="2">
    <source>
        <dbReference type="EMBL" id="KMR37258.1"/>
    </source>
</evidence>
<gene>
    <name evidence="4" type="ORF">ACR79_05635</name>
    <name evidence="5" type="ORF">AS572_03160</name>
    <name evidence="3" type="ORF">EP54_06985</name>
    <name evidence="2" type="ORF">EQ90_03570</name>
    <name evidence="1" type="ORF">QU38_10640</name>
</gene>